<dbReference type="Proteomes" id="UP000516057">
    <property type="component" value="Chromosome"/>
</dbReference>
<evidence type="ECO:0008006" key="3">
    <source>
        <dbReference type="Google" id="ProtNLM"/>
    </source>
</evidence>
<dbReference type="KEGG" id="amon:H9L24_00020"/>
<dbReference type="EMBL" id="CP060790">
    <property type="protein sequence ID" value="QNP59469.1"/>
    <property type="molecule type" value="Genomic_DNA"/>
</dbReference>
<keyword evidence="2" id="KW-1185">Reference proteome</keyword>
<reference evidence="1 2" key="1">
    <citation type="submission" date="2020-08" db="EMBL/GenBank/DDBJ databases">
        <title>Genome sequence of Acidovorax monticola KACC 19171T.</title>
        <authorList>
            <person name="Hyun D.-W."/>
            <person name="Bae J.-W."/>
        </authorList>
    </citation>
    <scope>NUCLEOTIDE SEQUENCE [LARGE SCALE GENOMIC DNA]</scope>
    <source>
        <strain evidence="1 2">KACC 19171</strain>
    </source>
</reference>
<gene>
    <name evidence="1" type="ORF">H9L24_00020</name>
</gene>
<dbReference type="Gene3D" id="1.20.120.330">
    <property type="entry name" value="Nucleotidyltransferases domain 2"/>
    <property type="match status" value="1"/>
</dbReference>
<protein>
    <recommendedName>
        <fullName evidence="3">HEPN domain-containing protein</fullName>
    </recommendedName>
</protein>
<dbReference type="RefSeq" id="WP_187736452.1">
    <property type="nucleotide sequence ID" value="NZ_CP060790.1"/>
</dbReference>
<proteinExistence type="predicted"/>
<sequence length="145" mass="15858">MAVTPAQILALAEKLAADSEGCEAHVRSAVSRAYYAAFLAVADEITPYLDSQTIRLNGEGTHSQLIGQITAYASTARVIRPGYQEAAYISKTLAKMKLKRVEADYRIDVDLDKDESHKAIDRATRVLESVEKFKARLERANAAGS</sequence>
<dbReference type="AlphaFoldDB" id="A0A7H0HG03"/>
<accession>A0A7H0HG03</accession>
<evidence type="ECO:0000313" key="1">
    <source>
        <dbReference type="EMBL" id="QNP59469.1"/>
    </source>
</evidence>
<organism evidence="1 2">
    <name type="scientific">Paenacidovorax monticola</name>
    <dbReference type="NCBI Taxonomy" id="1926868"/>
    <lineage>
        <taxon>Bacteria</taxon>
        <taxon>Pseudomonadati</taxon>
        <taxon>Pseudomonadota</taxon>
        <taxon>Betaproteobacteria</taxon>
        <taxon>Burkholderiales</taxon>
        <taxon>Comamonadaceae</taxon>
        <taxon>Paenacidovorax</taxon>
    </lineage>
</organism>
<evidence type="ECO:0000313" key="2">
    <source>
        <dbReference type="Proteomes" id="UP000516057"/>
    </source>
</evidence>
<name>A0A7H0HG03_9BURK</name>